<protein>
    <recommendedName>
        <fullName evidence="10">Copia protein</fullName>
    </recommendedName>
</protein>
<feature type="region of interest" description="Disordered" evidence="5">
    <location>
        <begin position="1"/>
        <end position="45"/>
    </location>
</feature>
<feature type="compositionally biased region" description="Low complexity" evidence="5">
    <location>
        <begin position="209"/>
        <end position="218"/>
    </location>
</feature>
<dbReference type="GO" id="GO:0003824">
    <property type="term" value="F:catalytic activity"/>
    <property type="evidence" value="ECO:0007669"/>
    <property type="project" value="InterPro"/>
</dbReference>
<feature type="region of interest" description="Disordered" evidence="5">
    <location>
        <begin position="2481"/>
        <end position="2501"/>
    </location>
</feature>
<gene>
    <name evidence="8" type="ORF">AK812_SmicGene36080</name>
</gene>
<feature type="domain" description="C3H1-type" evidence="6">
    <location>
        <begin position="598"/>
        <end position="626"/>
    </location>
</feature>
<keyword evidence="2 4" id="KW-0863">Zinc-finger</keyword>
<dbReference type="SUPFAM" id="SSF56219">
    <property type="entry name" value="DNase I-like"/>
    <property type="match status" value="1"/>
</dbReference>
<comment type="caution">
    <text evidence="8">The sequence shown here is derived from an EMBL/GenBank/DDBJ whole genome shotgun (WGS) entry which is preliminary data.</text>
</comment>
<evidence type="ECO:0008006" key="10">
    <source>
        <dbReference type="Google" id="ProtNLM"/>
    </source>
</evidence>
<accession>A0A1Q9CJV2</accession>
<dbReference type="Gene3D" id="4.10.1000.10">
    <property type="entry name" value="Zinc finger, CCCH-type"/>
    <property type="match status" value="1"/>
</dbReference>
<keyword evidence="1 4" id="KW-0479">Metal-binding</keyword>
<feature type="domain" description="Integrase catalytic" evidence="7">
    <location>
        <begin position="1120"/>
        <end position="1304"/>
    </location>
</feature>
<evidence type="ECO:0000256" key="5">
    <source>
        <dbReference type="SAM" id="MobiDB-lite"/>
    </source>
</evidence>
<dbReference type="Gene3D" id="3.60.10.10">
    <property type="entry name" value="Endonuclease/exonuclease/phosphatase"/>
    <property type="match status" value="1"/>
</dbReference>
<dbReference type="InterPro" id="IPR005135">
    <property type="entry name" value="Endo/exonuclease/phosphatase"/>
</dbReference>
<dbReference type="EMBL" id="LSRX01001135">
    <property type="protein sequence ID" value="OLP83185.1"/>
    <property type="molecule type" value="Genomic_DNA"/>
</dbReference>
<evidence type="ECO:0000256" key="2">
    <source>
        <dbReference type="ARBA" id="ARBA00022771"/>
    </source>
</evidence>
<dbReference type="SUPFAM" id="SSF53098">
    <property type="entry name" value="Ribonuclease H-like"/>
    <property type="match status" value="1"/>
</dbReference>
<feature type="compositionally biased region" description="Basic and acidic residues" evidence="5">
    <location>
        <begin position="61"/>
        <end position="71"/>
    </location>
</feature>
<dbReference type="Pfam" id="PF00642">
    <property type="entry name" value="zf-CCCH"/>
    <property type="match status" value="1"/>
</dbReference>
<evidence type="ECO:0000256" key="4">
    <source>
        <dbReference type="PROSITE-ProRule" id="PRU00723"/>
    </source>
</evidence>
<evidence type="ECO:0000259" key="7">
    <source>
        <dbReference type="PROSITE" id="PS50994"/>
    </source>
</evidence>
<dbReference type="Pfam" id="PF03372">
    <property type="entry name" value="Exo_endo_phos"/>
    <property type="match status" value="1"/>
</dbReference>
<dbReference type="Proteomes" id="UP000186817">
    <property type="component" value="Unassembled WGS sequence"/>
</dbReference>
<feature type="compositionally biased region" description="Basic and acidic residues" evidence="5">
    <location>
        <begin position="558"/>
        <end position="574"/>
    </location>
</feature>
<dbReference type="SMART" id="SM00356">
    <property type="entry name" value="ZnF_C3H1"/>
    <property type="match status" value="1"/>
</dbReference>
<feature type="compositionally biased region" description="Polar residues" evidence="5">
    <location>
        <begin position="224"/>
        <end position="234"/>
    </location>
</feature>
<evidence type="ECO:0000313" key="8">
    <source>
        <dbReference type="EMBL" id="OLP83185.1"/>
    </source>
</evidence>
<feature type="region of interest" description="Disordered" evidence="5">
    <location>
        <begin position="558"/>
        <end position="601"/>
    </location>
</feature>
<dbReference type="GO" id="GO:0015074">
    <property type="term" value="P:DNA integration"/>
    <property type="evidence" value="ECO:0007669"/>
    <property type="project" value="InterPro"/>
</dbReference>
<dbReference type="GO" id="GO:0003676">
    <property type="term" value="F:nucleic acid binding"/>
    <property type="evidence" value="ECO:0007669"/>
    <property type="project" value="InterPro"/>
</dbReference>
<dbReference type="PROSITE" id="PS50103">
    <property type="entry name" value="ZF_C3H1"/>
    <property type="match status" value="1"/>
</dbReference>
<dbReference type="Gene3D" id="3.30.420.10">
    <property type="entry name" value="Ribonuclease H-like superfamily/Ribonuclease H"/>
    <property type="match status" value="1"/>
</dbReference>
<keyword evidence="9" id="KW-1185">Reference proteome</keyword>
<dbReference type="InterPro" id="IPR036855">
    <property type="entry name" value="Znf_CCCH_sf"/>
</dbReference>
<evidence type="ECO:0000259" key="6">
    <source>
        <dbReference type="PROSITE" id="PS50103"/>
    </source>
</evidence>
<evidence type="ECO:0000256" key="3">
    <source>
        <dbReference type="ARBA" id="ARBA00022833"/>
    </source>
</evidence>
<feature type="compositionally biased region" description="Basic and acidic residues" evidence="5">
    <location>
        <begin position="136"/>
        <end position="149"/>
    </location>
</feature>
<evidence type="ECO:0000256" key="1">
    <source>
        <dbReference type="ARBA" id="ARBA00022723"/>
    </source>
</evidence>
<feature type="region of interest" description="Disordered" evidence="5">
    <location>
        <begin position="61"/>
        <end position="173"/>
    </location>
</feature>
<feature type="compositionally biased region" description="Low complexity" evidence="5">
    <location>
        <begin position="662"/>
        <end position="679"/>
    </location>
</feature>
<feature type="compositionally biased region" description="Basic and acidic residues" evidence="5">
    <location>
        <begin position="689"/>
        <end position="698"/>
    </location>
</feature>
<name>A0A1Q9CJV2_SYMMI</name>
<dbReference type="OrthoDB" id="444200at2759"/>
<feature type="compositionally biased region" description="Basic and acidic residues" evidence="5">
    <location>
        <begin position="2481"/>
        <end position="2490"/>
    </location>
</feature>
<dbReference type="InterPro" id="IPR012337">
    <property type="entry name" value="RNaseH-like_sf"/>
</dbReference>
<evidence type="ECO:0000313" key="9">
    <source>
        <dbReference type="Proteomes" id="UP000186817"/>
    </source>
</evidence>
<dbReference type="SUPFAM" id="SSF90229">
    <property type="entry name" value="CCCH zinc finger"/>
    <property type="match status" value="1"/>
</dbReference>
<organism evidence="8 9">
    <name type="scientific">Symbiodinium microadriaticum</name>
    <name type="common">Dinoflagellate</name>
    <name type="synonym">Zooxanthella microadriatica</name>
    <dbReference type="NCBI Taxonomy" id="2951"/>
    <lineage>
        <taxon>Eukaryota</taxon>
        <taxon>Sar</taxon>
        <taxon>Alveolata</taxon>
        <taxon>Dinophyceae</taxon>
        <taxon>Suessiales</taxon>
        <taxon>Symbiodiniaceae</taxon>
        <taxon>Symbiodinium</taxon>
    </lineage>
</organism>
<feature type="compositionally biased region" description="Basic and acidic residues" evidence="5">
    <location>
        <begin position="98"/>
        <end position="110"/>
    </location>
</feature>
<reference evidence="8 9" key="1">
    <citation type="submission" date="2016-02" db="EMBL/GenBank/DDBJ databases">
        <title>Genome analysis of coral dinoflagellate symbionts highlights evolutionary adaptations to a symbiotic lifestyle.</title>
        <authorList>
            <person name="Aranda M."/>
            <person name="Li Y."/>
            <person name="Liew Y.J."/>
            <person name="Baumgarten S."/>
            <person name="Simakov O."/>
            <person name="Wilson M."/>
            <person name="Piel J."/>
            <person name="Ashoor H."/>
            <person name="Bougouffa S."/>
            <person name="Bajic V.B."/>
            <person name="Ryu T."/>
            <person name="Ravasi T."/>
            <person name="Bayer T."/>
            <person name="Micklem G."/>
            <person name="Kim H."/>
            <person name="Bhak J."/>
            <person name="Lajeunesse T.C."/>
            <person name="Voolstra C.R."/>
        </authorList>
    </citation>
    <scope>NUCLEOTIDE SEQUENCE [LARGE SCALE GENOMIC DNA]</scope>
    <source>
        <strain evidence="8 9">CCMP2467</strain>
    </source>
</reference>
<proteinExistence type="predicted"/>
<dbReference type="InterPro" id="IPR001584">
    <property type="entry name" value="Integrase_cat-core"/>
</dbReference>
<feature type="region of interest" description="Disordered" evidence="5">
    <location>
        <begin position="199"/>
        <end position="235"/>
    </location>
</feature>
<keyword evidence="3 4" id="KW-0862">Zinc</keyword>
<feature type="zinc finger region" description="C3H1-type" evidence="4">
    <location>
        <begin position="598"/>
        <end position="626"/>
    </location>
</feature>
<feature type="region of interest" description="Disordered" evidence="5">
    <location>
        <begin position="658"/>
        <end position="729"/>
    </location>
</feature>
<dbReference type="InterPro" id="IPR036397">
    <property type="entry name" value="RNaseH_sf"/>
</dbReference>
<sequence length="3217" mass="349938">MDPDFRKRSPEQKGREGREGRDGREVREGREASSVEDGDLVAHPFWSERARAEVDLMRARPADLDLQGEVRVDEEEIHPSYENTSDLLLGQPIGRPTTSERPRELARIQEAEMTSGEEGTRVSSSQPPDLLSMSPEKPEASSQTKRESPKPSLEPSDVGPAGQQREMSSMLAGVQNLSGSGALDSEVGGSSRAVRRSALETPEDVGAQEVSSTTVESVSDGKVLNTSHSFSGEASGSVGVRVGRAEGASEGTAKRSIPLSPEAQGSLKGLAYEISDPSDQYFEIARLRSMVEHLHDRLEKAETERSTRGAAISPSEVPGVDFGLQSSLGFLQWTLDFNVRRVLELRDWIAVVQPMLSSLSDTGSVWWGYTFQAANQAYVRWLATSPLERLSIQKEFDQVTLVQPQHALLEQRCVTLILQALPDELRVDIVASRHLSVAGMIFRLMTVFQPGGASERATMLRFLVTPKVAATLSEASKLLRQWAQWRMRLTQLQAAEPDTTLLVKGLDTLTQKALAKHPSSLFRLATFRERLGIDYAPISEAVSELCRMLQAEVEHLSHSGADEGPQKEDADNKRQKLQKVLSPSAPKPSSPVHPSAKASGAKPCKNWLTAGVCSYGNSCQFFHDQSEEKMKGRCFSCSAEDHWADTCPVKARLKAEAKAAAEESPSGNPKSPKSSPDGSPKGKGKGKKGGKEKGDKQGAKPKIRAADPQKPPPSSEEQPSPGTPNADNSTAAINAEILNVLRSIKTKSFRVRVVNDETGYGLLDSGASAALRQGTQQEIDSSIPVTVSLAVGEMVMFRNDSGTLLVREAVQPIVPMSALPLLGCEISWSDRGCFVRHPSQGLLPVRLRDGTPELPANLVLRLIAEYERFLLRHQAARDTSARVWQHALGKDDVSLGSLREWLSKHLRDDSCGELELQTVSKVLFPDLPEALASQVATSPSFDPSRVPFNRRTRRQLFDPQVPTMVHLFAGQHRWRNSVGQVLEVDAAKGADLLSDDVFGMLLRAATSGAIDGVVVAPPCKTFDPDASAPSTDGMTFRGEEGEERFGHQGLSHADQALVDRDTLLFLRSLLLIFVAACAKEKVFTCLEMPEASYAWEWPECENVTVSLGGWTAGFDQGALRSANHKSSAVYTSSFQLYEALHEADWVEKSAEIVSQEEQADKEAFAMQLAVMRAVARLRAHGIPCFRFHSDRAREFLGDALERFLAEQGIFSTRTAPEDHAANGASEVAIRELKRAARKALLASNLDSSHWPTAIRHVGEVAWRRTEKAEAQGCVDLSYKEEEFERQLVHFVQMLDPSDTVNDDTAIPFALFRATLQNHQWRSQPVIMVTDLQGSLMDAASGSMVTSSSGNASTAATLSTEQSTIVEWRIDPPNFPLCQAMYSDAPLGPFLVQVDHNDRADVNAPVARWERHYAVLTDEEVLKAITIYVKQKDAVNRISKRPIAGSYRESTSEAALPPWFWSSGAWVFSGKVGVTKTVATCPWFTRLLVTALSRQTPQSFATIAFLVNIETEVHKDSHNDASSMNLAWNVGQGGGSLEVSGHRIALPPGAWVSFPPRELHNSGPWDGNKVLVLGYTPRSLERLTSSELLSLRWVGMPFDHNLSSESPLLAAIDCESGDEEMILPSEMSWDQVGQDFEHMHHCVTLQRSVVGSSSEGPVDPITLQAMREAAALRKELEWHLELARLQGCEVPVSSSVWRVCAAAPAAEHLESQPILHTRIVSNEEVREKLHEWRDAMKAECDSLISKGAVELVADGQVDQWIAEGKDVEILPGRGVATEKPPTSPGATKRNKYRAVICGNFQKWSEERASESFYAGGSGTDIKTAFLNAPLDEGEAECFSMRGEGERGGDGTKLVSDWLSVDMSQFSHLAIWQEGVGGLQRVLATCANFTVSDVAMPITTHGADLEVVRKVQDVIEQYEAAAARLKSMSQKPQVDGITGYHEFPQLAEEYERRAQQYREVAKLFQKPLDMPRVLRVALWSPAQKEQYKWSSAVAALICVPSILTNCYSLYHDGDDGDNVGSTRVPGEARIQFRMALRDAIEPKKLYDLRGRATLRCHFASSANLAVAAGAYPCPAGEAAAFLHQLVRARAAGERRSTSTRPSPKFEADLREAGYTGLAKAITDSPAVLFGFGCQLAQSLNKAALTVQPQACNSQELPLAIRLGGDTRGGESPHGDKPLLGVATSALVLLSFQRKSIAVMDETLTAVAITPVELIGEDGMEAVEKVKQELKDAQTKIKVGDNLASVVKTAVEETMATALMVSRHWQAVLDSKNLYSRTGQSAEQELVAFILPLSRRPSGTLAQSAKRETQQRFLTRIPDVLDLQASWLVLHFGAVPRAKYLLRTARVHGGDQMPAAAIQASQPAIGFGELGLRSAAADRQAADRQAADRHAADLDVFGFPARHPASDPSELIAAHFSGALAAGRASGSAAVAAAAQAASLLAAQGCHLPTLDASRAQLPKKFGAQPADAAVNGWVDPNSRRELARHHESHEEPGGQGFTSAPHRSMDKTLGQVSAFIRRPSCADHWLGDTCGHMDTEWMRVFDNATRPDQFALQARAGARRARRQHAGWLVLAPTLVPSSMSCAAFLSKLREVAPEILPFVRFFRASPPAMDVPEGEGCEQGDARAPALFALANTKHSWPSCTRMMHVLLAFLLCRHTSKAPGPQLRARPGASQGVPRPPAVRVAATARWARRWWSMLAVAVHQTASPEQLQLGSAVQAGDGGKVLGWFTFSPILVALVEALRQLHLAGFGETDLEQSVVPAVRWWRKQYQGPPPALGKCRNQQGYAWLALREAGILMEQRRLESARSQWFRSVEDARTHPSGVCSSPVGCAGALQQPPNSVEVVRLLPPSPADLRSQDDEGGSVSASLSGLSMHIWRCAVIRLKQAALAMKGSCLLWLCGLVWIVQSEISNQSLETALNTSIGAGGQPFIVVTYNLYWWCVSDEYGNCPQNKDGKGFQKLFARIQQNGPFDLIGFQECDDVGKVIGGTSLAASFEYYTPKTGNDAPMAWQHSKFTAIEGPGTAWISRDKYGDRHMNWVRLQVIGSSATIFFANTHGPLDQCGGGPGETVASNYVNAVYSHKKPGDLVVFTGDFNCGQNQDTIKKLAQAFELDATDTSYNGADHIFSSEGVRVLWKGSSPGSPSDHQLLKAVLEASSPSPPSPPSPPHPSGCPVPPDNGGCCTSCSSNHYCPSNKGCYSTGESGCIGGYCPAPAVEEVLV</sequence>
<dbReference type="GO" id="GO:0008270">
    <property type="term" value="F:zinc ion binding"/>
    <property type="evidence" value="ECO:0007669"/>
    <property type="project" value="UniProtKB-KW"/>
</dbReference>
<dbReference type="InterPro" id="IPR036691">
    <property type="entry name" value="Endo/exonu/phosph_ase_sf"/>
</dbReference>
<dbReference type="PROSITE" id="PS50994">
    <property type="entry name" value="INTEGRASE"/>
    <property type="match status" value="1"/>
</dbReference>
<feature type="compositionally biased region" description="Basic and acidic residues" evidence="5">
    <location>
        <begin position="1"/>
        <end position="33"/>
    </location>
</feature>
<dbReference type="InterPro" id="IPR000571">
    <property type="entry name" value="Znf_CCCH"/>
</dbReference>